<evidence type="ECO:0000256" key="7">
    <source>
        <dbReference type="PIRNR" id="PIRNR000587"/>
    </source>
</evidence>
<evidence type="ECO:0000256" key="3">
    <source>
        <dbReference type="ARBA" id="ARBA00022741"/>
    </source>
</evidence>
<dbReference type="Pfam" id="PF00613">
    <property type="entry name" value="PI3Ka"/>
    <property type="match status" value="1"/>
</dbReference>
<dbReference type="GO" id="GO:0051365">
    <property type="term" value="P:cellular response to potassium ion starvation"/>
    <property type="evidence" value="ECO:0007669"/>
    <property type="project" value="EnsemblFungi"/>
</dbReference>
<dbReference type="InterPro" id="IPR002420">
    <property type="entry name" value="PI3K-type_C2_dom"/>
</dbReference>
<dbReference type="InterPro" id="IPR036940">
    <property type="entry name" value="PI3/4_kinase_cat_sf"/>
</dbReference>
<gene>
    <name evidence="11" type="ORF">BCR36DRAFT_346716</name>
</gene>
<dbReference type="EMBL" id="MCFH01000008">
    <property type="protein sequence ID" value="ORX56086.1"/>
    <property type="molecule type" value="Genomic_DNA"/>
</dbReference>
<dbReference type="PROSITE" id="PS50290">
    <property type="entry name" value="PI3_4_KINASE_3"/>
    <property type="match status" value="1"/>
</dbReference>
<evidence type="ECO:0000256" key="2">
    <source>
        <dbReference type="ARBA" id="ARBA00022679"/>
    </source>
</evidence>
<organism evidence="11 12">
    <name type="scientific">Piromyces finnis</name>
    <dbReference type="NCBI Taxonomy" id="1754191"/>
    <lineage>
        <taxon>Eukaryota</taxon>
        <taxon>Fungi</taxon>
        <taxon>Fungi incertae sedis</taxon>
        <taxon>Chytridiomycota</taxon>
        <taxon>Chytridiomycota incertae sedis</taxon>
        <taxon>Neocallimastigomycetes</taxon>
        <taxon>Neocallimastigales</taxon>
        <taxon>Neocallimastigaceae</taxon>
        <taxon>Piromyces</taxon>
    </lineage>
</organism>
<dbReference type="InterPro" id="IPR015433">
    <property type="entry name" value="PI3/4_kinase"/>
</dbReference>
<dbReference type="Gene3D" id="1.25.40.70">
    <property type="entry name" value="Phosphatidylinositol 3-kinase, accessory domain (PIK)"/>
    <property type="match status" value="1"/>
</dbReference>
<dbReference type="InterPro" id="IPR018936">
    <property type="entry name" value="PI3/4_kinase_CS"/>
</dbReference>
<dbReference type="GO" id="GO:0048015">
    <property type="term" value="P:phosphatidylinositol-mediated signaling"/>
    <property type="evidence" value="ECO:0007669"/>
    <property type="project" value="TreeGrafter"/>
</dbReference>
<feature type="domain" description="PIK helical" evidence="9">
    <location>
        <begin position="277"/>
        <end position="459"/>
    </location>
</feature>
<keyword evidence="5 7" id="KW-0067">ATP-binding</keyword>
<dbReference type="FunFam" id="1.10.1070.11:FF:000002">
    <property type="entry name" value="Phosphatidylinositol 3-kinase catalytic subunit type 3"/>
    <property type="match status" value="1"/>
</dbReference>
<dbReference type="InterPro" id="IPR008290">
    <property type="entry name" value="PI3K_Vps34"/>
</dbReference>
<sequence>MTTQDKDFTHFLTSEVDLKLTIKILSIIGNIKDRPITEILKDPYLKYSFLNKNDEIPELYVTCQLYSDNKPLLLPVQTSYTSFNLHWIWNQWLEIPIKYKNLPLNSQLNFTIWKAYSSNKSIPVGGSTFRLFSKNNVLKTGKHRLLVYPGIEGDGMDNSKTLSKNNNPTKMDKLNKLLRKYDRGDIPKKEWLDNITFKKIDEIFLEDCIDTPNLYMYIDLPQFDFPVLYNEKKYSIPSSISFVSKTHQIVKIVDPESFRENLVEEKHRKLVRGHCLNIDIKPNAKIRDELQKILKYPPTHILSSEEKNLLWKFRNYLTRDKKAVTKFLKCVMWSDPNEAKQAVDLLVKWNDIDVEDALELLGKDFQNTNVRRYAVLQLKKANDSDLQLYLLQLVQALKFENIEREQGVESTLADFLVQRAINNPILGNSFYWYLVVGVEYEQGDYSKMYGKIIYQFLTSLLEVPDGIQRRDIFRRQGELIDTLKYISNEIRLSKESKAKKMEMLKEYISDPKNGLADISPLPLPIDATIEVTGIIPEKSSVFSSSLMPLRLTFRCVDGTEYPVMFKIGDDLRQDQLVMQIITLMDQLLKKENLDLKLTPYKVLPTGLDQGLIQFVPSSYSLATIISNYNNSIQTFLRKFNPDDTSPGTYNIRVGAMDTYIKSCAGYCVISYLLGVGDRHLDNLLMTTSGNIFHVDFGYILGRDPKPFPPPMKLCKEMVEAMGGAASTHYQCFRSFCFSTFSILRKNSNLILNLFGLMVDANIKDIAIEPDKAVMKVQERFQVNLPEEQANQFFKTLIEESVNALFPQMIEKIHQWAQYWRK</sequence>
<dbReference type="SUPFAM" id="SSF49562">
    <property type="entry name" value="C2 domain (Calcium/lipid-binding domain, CaLB)"/>
    <property type="match status" value="1"/>
</dbReference>
<dbReference type="EC" id="2.7.1.137" evidence="7"/>
<proteinExistence type="inferred from homology"/>
<dbReference type="CDD" id="cd08397">
    <property type="entry name" value="C2_PI3K_class_III"/>
    <property type="match status" value="1"/>
</dbReference>
<dbReference type="AlphaFoldDB" id="A0A1Y1VH89"/>
<reference evidence="11 12" key="1">
    <citation type="submission" date="2016-08" db="EMBL/GenBank/DDBJ databases">
        <title>Genomes of anaerobic fungi encode conserved fungal cellulosomes for biomass hydrolysis.</title>
        <authorList>
            <consortium name="DOE Joint Genome Institute"/>
            <person name="Haitjema C.H."/>
            <person name="Gilmore S.P."/>
            <person name="Henske J.K."/>
            <person name="Solomon K.V."/>
            <person name="De Groot R."/>
            <person name="Kuo A."/>
            <person name="Mondo S.J."/>
            <person name="Salamov A.A."/>
            <person name="Labutti K."/>
            <person name="Zhao Z."/>
            <person name="Chiniquy J."/>
            <person name="Barry K."/>
            <person name="Brewer H.M."/>
            <person name="Purvine S.O."/>
            <person name="Wright A.T."/>
            <person name="Boxma B."/>
            <person name="Van Alen T."/>
            <person name="Hackstein J.H."/>
            <person name="Baker S.E."/>
            <person name="Grigoriev I.V."/>
            <person name="O'Malley M.A."/>
        </authorList>
    </citation>
    <scope>NUCLEOTIDE SEQUENCE [LARGE SCALE GENOMIC DNA]</scope>
    <source>
        <strain evidence="12">finn</strain>
    </source>
</reference>
<dbReference type="InterPro" id="IPR016024">
    <property type="entry name" value="ARM-type_fold"/>
</dbReference>
<reference evidence="11 12" key="2">
    <citation type="submission" date="2016-08" db="EMBL/GenBank/DDBJ databases">
        <title>Pervasive Adenine N6-methylation of Active Genes in Fungi.</title>
        <authorList>
            <consortium name="DOE Joint Genome Institute"/>
            <person name="Mondo S.J."/>
            <person name="Dannebaum R.O."/>
            <person name="Kuo R.C."/>
            <person name="Labutti K."/>
            <person name="Haridas S."/>
            <person name="Kuo A."/>
            <person name="Salamov A."/>
            <person name="Ahrendt S.R."/>
            <person name="Lipzen A."/>
            <person name="Sullivan W."/>
            <person name="Andreopoulos W.B."/>
            <person name="Clum A."/>
            <person name="Lindquist E."/>
            <person name="Daum C."/>
            <person name="Ramamoorthy G.K."/>
            <person name="Gryganskyi A."/>
            <person name="Culley D."/>
            <person name="Magnuson J.K."/>
            <person name="James T.Y."/>
            <person name="O'Malley M.A."/>
            <person name="Stajich J.E."/>
            <person name="Spatafora J.W."/>
            <person name="Visel A."/>
            <person name="Grigoriev I.V."/>
        </authorList>
    </citation>
    <scope>NUCLEOTIDE SEQUENCE [LARGE SCALE GENOMIC DNA]</scope>
    <source>
        <strain evidence="12">finn</strain>
    </source>
</reference>
<dbReference type="Gene3D" id="1.10.1070.11">
    <property type="entry name" value="Phosphatidylinositol 3-/4-kinase, catalytic domain"/>
    <property type="match status" value="1"/>
</dbReference>
<dbReference type="Gene3D" id="3.30.1010.10">
    <property type="entry name" value="Phosphatidylinositol 3-kinase Catalytic Subunit, Chain A, domain 4"/>
    <property type="match status" value="1"/>
</dbReference>
<dbReference type="PROSITE" id="PS00916">
    <property type="entry name" value="PI3_4_KINASE_2"/>
    <property type="match status" value="1"/>
</dbReference>
<dbReference type="FunFam" id="3.30.1010.10:FF:000002">
    <property type="entry name" value="Phosphatidylinositol 3-kinase catalytic subunit type 3"/>
    <property type="match status" value="1"/>
</dbReference>
<dbReference type="GO" id="GO:0000045">
    <property type="term" value="P:autophagosome assembly"/>
    <property type="evidence" value="ECO:0007669"/>
    <property type="project" value="TreeGrafter"/>
</dbReference>
<dbReference type="PANTHER" id="PTHR10048:SF7">
    <property type="entry name" value="PHOSPHATIDYLINOSITOL 3-KINASE CATALYTIC SUBUNIT TYPE 3"/>
    <property type="match status" value="1"/>
</dbReference>
<evidence type="ECO:0000259" key="8">
    <source>
        <dbReference type="PROSITE" id="PS50290"/>
    </source>
</evidence>
<dbReference type="GO" id="GO:0004672">
    <property type="term" value="F:protein kinase activity"/>
    <property type="evidence" value="ECO:0007669"/>
    <property type="project" value="EnsemblFungi"/>
</dbReference>
<dbReference type="InterPro" id="IPR042236">
    <property type="entry name" value="PI3K_accessory_sf"/>
</dbReference>
<comment type="caution">
    <text evidence="11">The sequence shown here is derived from an EMBL/GenBank/DDBJ whole genome shotgun (WGS) entry which is preliminary data.</text>
</comment>
<dbReference type="GO" id="GO:0005524">
    <property type="term" value="F:ATP binding"/>
    <property type="evidence" value="ECO:0007669"/>
    <property type="project" value="UniProtKB-UniRule"/>
</dbReference>
<keyword evidence="2 7" id="KW-0808">Transferase</keyword>
<evidence type="ECO:0000256" key="1">
    <source>
        <dbReference type="ARBA" id="ARBA00006209"/>
    </source>
</evidence>
<dbReference type="GO" id="GO:0000329">
    <property type="term" value="C:fungal-type vacuole membrane"/>
    <property type="evidence" value="ECO:0007669"/>
    <property type="project" value="EnsemblFungi"/>
</dbReference>
<dbReference type="InterPro" id="IPR057756">
    <property type="entry name" value="PI3-kinase_type3/VPS34_cat"/>
</dbReference>
<feature type="domain" description="PI3K/PI4K catalytic" evidence="8">
    <location>
        <begin position="535"/>
        <end position="805"/>
    </location>
</feature>
<evidence type="ECO:0000313" key="11">
    <source>
        <dbReference type="EMBL" id="ORX56086.1"/>
    </source>
</evidence>
<dbReference type="GO" id="GO:0034271">
    <property type="term" value="C:phosphatidylinositol 3-kinase complex, class III, type I"/>
    <property type="evidence" value="ECO:0007669"/>
    <property type="project" value="EnsemblFungi"/>
</dbReference>
<dbReference type="SMART" id="SM00142">
    <property type="entry name" value="PI3K_C2"/>
    <property type="match status" value="1"/>
</dbReference>
<dbReference type="GO" id="GO:0032968">
    <property type="term" value="P:positive regulation of transcription elongation by RNA polymerase II"/>
    <property type="evidence" value="ECO:0007669"/>
    <property type="project" value="EnsemblFungi"/>
</dbReference>
<dbReference type="Pfam" id="PF00792">
    <property type="entry name" value="PI3K_C2"/>
    <property type="match status" value="1"/>
</dbReference>
<evidence type="ECO:0000259" key="9">
    <source>
        <dbReference type="PROSITE" id="PS51545"/>
    </source>
</evidence>
<dbReference type="SMART" id="SM00145">
    <property type="entry name" value="PI3Ka"/>
    <property type="match status" value="1"/>
</dbReference>
<keyword evidence="3 7" id="KW-0547">Nucleotide-binding</keyword>
<dbReference type="CDD" id="cd00870">
    <property type="entry name" value="PI3Ka_III"/>
    <property type="match status" value="1"/>
</dbReference>
<name>A0A1Y1VH89_9FUNG</name>
<evidence type="ECO:0000256" key="4">
    <source>
        <dbReference type="ARBA" id="ARBA00022777"/>
    </source>
</evidence>
<dbReference type="PIRSF" id="PIRSF000587">
    <property type="entry name" value="PI3K_Vps34"/>
    <property type="match status" value="1"/>
</dbReference>
<keyword evidence="4 7" id="KW-0418">Kinase</keyword>
<dbReference type="GO" id="GO:0006897">
    <property type="term" value="P:endocytosis"/>
    <property type="evidence" value="ECO:0007669"/>
    <property type="project" value="TreeGrafter"/>
</dbReference>
<comment type="catalytic activity">
    <reaction evidence="6">
        <text>a 1,2-diacyl-sn-glycero-3-phospho-(1D-myo-inositol) + ATP = a 1,2-diacyl-sn-glycero-3-phospho-(1D-myo-inositol-3-phosphate) + ADP + H(+)</text>
        <dbReference type="Rhea" id="RHEA:12709"/>
        <dbReference type="ChEBI" id="CHEBI:15378"/>
        <dbReference type="ChEBI" id="CHEBI:30616"/>
        <dbReference type="ChEBI" id="CHEBI:57880"/>
        <dbReference type="ChEBI" id="CHEBI:58088"/>
        <dbReference type="ChEBI" id="CHEBI:456216"/>
        <dbReference type="EC" id="2.7.1.137"/>
    </reaction>
    <physiologicalReaction direction="left-to-right" evidence="6">
        <dbReference type="Rhea" id="RHEA:12710"/>
    </physiologicalReaction>
</comment>
<feature type="domain" description="C2 PI3K-type" evidence="10">
    <location>
        <begin position="16"/>
        <end position="184"/>
    </location>
</feature>
<dbReference type="SUPFAM" id="SSF48371">
    <property type="entry name" value="ARM repeat"/>
    <property type="match status" value="1"/>
</dbReference>
<comment type="similarity">
    <text evidence="1">Belongs to the PI3/PI4-kinase family. Type III PI4K subfamily.</text>
</comment>
<dbReference type="Gene3D" id="2.60.40.150">
    <property type="entry name" value="C2 domain"/>
    <property type="match status" value="1"/>
</dbReference>
<dbReference type="GO" id="GO:0034272">
    <property type="term" value="C:phosphatidylinositol 3-kinase complex, class III, type II"/>
    <property type="evidence" value="ECO:0007669"/>
    <property type="project" value="EnsemblFungi"/>
</dbReference>
<dbReference type="GO" id="GO:0016303">
    <property type="term" value="F:1-phosphatidylinositol-3-kinase activity"/>
    <property type="evidence" value="ECO:0007669"/>
    <property type="project" value="UniProtKB-UniRule"/>
</dbReference>
<dbReference type="InterPro" id="IPR001263">
    <property type="entry name" value="PI3K_accessory_dom"/>
</dbReference>
<dbReference type="STRING" id="1754191.A0A1Y1VH89"/>
<dbReference type="CDD" id="cd00896">
    <property type="entry name" value="PI3Kc_III"/>
    <property type="match status" value="1"/>
</dbReference>
<dbReference type="PROSITE" id="PS51545">
    <property type="entry name" value="PIK_HELICAL"/>
    <property type="match status" value="1"/>
</dbReference>
<dbReference type="Proteomes" id="UP000193719">
    <property type="component" value="Unassembled WGS sequence"/>
</dbReference>
<dbReference type="InterPro" id="IPR000403">
    <property type="entry name" value="PI3/4_kinase_cat_dom"/>
</dbReference>
<keyword evidence="12" id="KW-1185">Reference proteome</keyword>
<dbReference type="PROSITE" id="PS00915">
    <property type="entry name" value="PI3_4_KINASE_1"/>
    <property type="match status" value="1"/>
</dbReference>
<dbReference type="OrthoDB" id="67688at2759"/>
<evidence type="ECO:0000256" key="5">
    <source>
        <dbReference type="ARBA" id="ARBA00022840"/>
    </source>
</evidence>
<evidence type="ECO:0000259" key="10">
    <source>
        <dbReference type="PROSITE" id="PS51547"/>
    </source>
</evidence>
<dbReference type="SMART" id="SM00146">
    <property type="entry name" value="PI3Kc"/>
    <property type="match status" value="1"/>
</dbReference>
<dbReference type="InterPro" id="IPR035892">
    <property type="entry name" value="C2_domain_sf"/>
</dbReference>
<accession>A0A1Y1VH89</accession>
<dbReference type="SUPFAM" id="SSF56112">
    <property type="entry name" value="Protein kinase-like (PK-like)"/>
    <property type="match status" value="1"/>
</dbReference>
<dbReference type="GO" id="GO:0071561">
    <property type="term" value="C:nucleus-vacuole junction"/>
    <property type="evidence" value="ECO:0007669"/>
    <property type="project" value="EnsemblFungi"/>
</dbReference>
<dbReference type="Pfam" id="PF00454">
    <property type="entry name" value="PI3_PI4_kinase"/>
    <property type="match status" value="1"/>
</dbReference>
<dbReference type="PROSITE" id="PS51547">
    <property type="entry name" value="C2_PI3K"/>
    <property type="match status" value="1"/>
</dbReference>
<protein>
    <recommendedName>
        <fullName evidence="7">Phosphatidylinositol 3-kinase VPS34</fullName>
        <ecNumber evidence="7">2.7.1.137</ecNumber>
    </recommendedName>
</protein>
<dbReference type="PANTHER" id="PTHR10048">
    <property type="entry name" value="PHOSPHATIDYLINOSITOL KINASE"/>
    <property type="match status" value="1"/>
</dbReference>
<dbReference type="InterPro" id="IPR011009">
    <property type="entry name" value="Kinase-like_dom_sf"/>
</dbReference>
<evidence type="ECO:0000313" key="12">
    <source>
        <dbReference type="Proteomes" id="UP000193719"/>
    </source>
</evidence>
<dbReference type="GO" id="GO:0000425">
    <property type="term" value="P:pexophagy"/>
    <property type="evidence" value="ECO:0007669"/>
    <property type="project" value="EnsemblFungi"/>
</dbReference>
<dbReference type="GO" id="GO:0005768">
    <property type="term" value="C:endosome"/>
    <property type="evidence" value="ECO:0007669"/>
    <property type="project" value="EnsemblFungi"/>
</dbReference>
<evidence type="ECO:0000256" key="6">
    <source>
        <dbReference type="ARBA" id="ARBA00023985"/>
    </source>
</evidence>
<dbReference type="GO" id="GO:0000407">
    <property type="term" value="C:phagophore assembly site"/>
    <property type="evidence" value="ECO:0007669"/>
    <property type="project" value="EnsemblFungi"/>
</dbReference>
<dbReference type="GO" id="GO:0005777">
    <property type="term" value="C:peroxisome"/>
    <property type="evidence" value="ECO:0007669"/>
    <property type="project" value="EnsemblFungi"/>
</dbReference>